<keyword evidence="2" id="KW-0732">Signal</keyword>
<gene>
    <name evidence="3" type="ORF">BU23DRAFT_36984</name>
</gene>
<feature type="compositionally biased region" description="Polar residues" evidence="1">
    <location>
        <begin position="154"/>
        <end position="173"/>
    </location>
</feature>
<name>A0A6A5UK16_9PLEO</name>
<accession>A0A6A5UK16</accession>
<protein>
    <submittedName>
        <fullName evidence="3">Uncharacterized protein</fullName>
    </submittedName>
</protein>
<feature type="region of interest" description="Disordered" evidence="1">
    <location>
        <begin position="119"/>
        <end position="173"/>
    </location>
</feature>
<feature type="compositionally biased region" description="Low complexity" evidence="1">
    <location>
        <begin position="131"/>
        <end position="153"/>
    </location>
</feature>
<sequence length="197" mass="20129">MFTVRILLAGSVALTMASLTVGDTFFTTLLKRQEPGTPAFNCHDNCGTAISVSKAGGDYCTDEVFQHDYENCLVCAGPEGFDIWKYYGASLAKAAEGCEGLETEPESGTKEVSEAMHIGDAPQNSTTTSLGESATVTGTGTAGPTAGPTASGESGTTNGTVPSASAPLTQPSNTAERVKVRNAVVLIGAVAAMGAFY</sequence>
<evidence type="ECO:0000313" key="4">
    <source>
        <dbReference type="Proteomes" id="UP000800036"/>
    </source>
</evidence>
<keyword evidence="4" id="KW-1185">Reference proteome</keyword>
<dbReference type="Proteomes" id="UP000800036">
    <property type="component" value="Unassembled WGS sequence"/>
</dbReference>
<dbReference type="OrthoDB" id="4160690at2759"/>
<feature type="signal peptide" evidence="2">
    <location>
        <begin position="1"/>
        <end position="22"/>
    </location>
</feature>
<evidence type="ECO:0000256" key="2">
    <source>
        <dbReference type="SAM" id="SignalP"/>
    </source>
</evidence>
<evidence type="ECO:0000256" key="1">
    <source>
        <dbReference type="SAM" id="MobiDB-lite"/>
    </source>
</evidence>
<proteinExistence type="predicted"/>
<dbReference type="AlphaFoldDB" id="A0A6A5UK16"/>
<evidence type="ECO:0000313" key="3">
    <source>
        <dbReference type="EMBL" id="KAF1965004.1"/>
    </source>
</evidence>
<feature type="chain" id="PRO_5025492467" evidence="2">
    <location>
        <begin position="23"/>
        <end position="197"/>
    </location>
</feature>
<dbReference type="EMBL" id="ML976772">
    <property type="protein sequence ID" value="KAF1965004.1"/>
    <property type="molecule type" value="Genomic_DNA"/>
</dbReference>
<reference evidence="3" key="1">
    <citation type="journal article" date="2020" name="Stud. Mycol.">
        <title>101 Dothideomycetes genomes: a test case for predicting lifestyles and emergence of pathogens.</title>
        <authorList>
            <person name="Haridas S."/>
            <person name="Albert R."/>
            <person name="Binder M."/>
            <person name="Bloem J."/>
            <person name="Labutti K."/>
            <person name="Salamov A."/>
            <person name="Andreopoulos B."/>
            <person name="Baker S."/>
            <person name="Barry K."/>
            <person name="Bills G."/>
            <person name="Bluhm B."/>
            <person name="Cannon C."/>
            <person name="Castanera R."/>
            <person name="Culley D."/>
            <person name="Daum C."/>
            <person name="Ezra D."/>
            <person name="Gonzalez J."/>
            <person name="Henrissat B."/>
            <person name="Kuo A."/>
            <person name="Liang C."/>
            <person name="Lipzen A."/>
            <person name="Lutzoni F."/>
            <person name="Magnuson J."/>
            <person name="Mondo S."/>
            <person name="Nolan M."/>
            <person name="Ohm R."/>
            <person name="Pangilinan J."/>
            <person name="Park H.-J."/>
            <person name="Ramirez L."/>
            <person name="Alfaro M."/>
            <person name="Sun H."/>
            <person name="Tritt A."/>
            <person name="Yoshinaga Y."/>
            <person name="Zwiers L.-H."/>
            <person name="Turgeon B."/>
            <person name="Goodwin S."/>
            <person name="Spatafora J."/>
            <person name="Crous P."/>
            <person name="Grigoriev I."/>
        </authorList>
    </citation>
    <scope>NUCLEOTIDE SEQUENCE</scope>
    <source>
        <strain evidence="3">CBS 107.79</strain>
    </source>
</reference>
<organism evidence="3 4">
    <name type="scientific">Bimuria novae-zelandiae CBS 107.79</name>
    <dbReference type="NCBI Taxonomy" id="1447943"/>
    <lineage>
        <taxon>Eukaryota</taxon>
        <taxon>Fungi</taxon>
        <taxon>Dikarya</taxon>
        <taxon>Ascomycota</taxon>
        <taxon>Pezizomycotina</taxon>
        <taxon>Dothideomycetes</taxon>
        <taxon>Pleosporomycetidae</taxon>
        <taxon>Pleosporales</taxon>
        <taxon>Massarineae</taxon>
        <taxon>Didymosphaeriaceae</taxon>
        <taxon>Bimuria</taxon>
    </lineage>
</organism>